<dbReference type="InterPro" id="IPR037239">
    <property type="entry name" value="OSBP_sf"/>
</dbReference>
<dbReference type="OrthoDB" id="14833at2759"/>
<dbReference type="InterPro" id="IPR000648">
    <property type="entry name" value="Oxysterol-bd"/>
</dbReference>
<dbReference type="SUPFAM" id="SSF144000">
    <property type="entry name" value="Oxysterol-binding protein-like"/>
    <property type="match status" value="1"/>
</dbReference>
<organism evidence="1 2">
    <name type="scientific">Portunus trituberculatus</name>
    <name type="common">Swimming crab</name>
    <name type="synonym">Neptunus trituberculatus</name>
    <dbReference type="NCBI Taxonomy" id="210409"/>
    <lineage>
        <taxon>Eukaryota</taxon>
        <taxon>Metazoa</taxon>
        <taxon>Ecdysozoa</taxon>
        <taxon>Arthropoda</taxon>
        <taxon>Crustacea</taxon>
        <taxon>Multicrustacea</taxon>
        <taxon>Malacostraca</taxon>
        <taxon>Eumalacostraca</taxon>
        <taxon>Eucarida</taxon>
        <taxon>Decapoda</taxon>
        <taxon>Pleocyemata</taxon>
        <taxon>Brachyura</taxon>
        <taxon>Eubrachyura</taxon>
        <taxon>Portunoidea</taxon>
        <taxon>Portunidae</taxon>
        <taxon>Portuninae</taxon>
        <taxon>Portunus</taxon>
    </lineage>
</organism>
<dbReference type="PANTHER" id="PTHR10972:SF200">
    <property type="entry name" value="OXYSTEROL-BINDING PROTEIN-RELATED PROTEIN 9"/>
    <property type="match status" value="1"/>
</dbReference>
<dbReference type="AlphaFoldDB" id="A0A5B7DB12"/>
<comment type="caution">
    <text evidence="1">The sequence shown here is derived from an EMBL/GenBank/DDBJ whole genome shotgun (WGS) entry which is preliminary data.</text>
</comment>
<gene>
    <name evidence="1" type="primary">osbpl9</name>
    <name evidence="1" type="ORF">E2C01_011421</name>
</gene>
<dbReference type="EMBL" id="VSRR010000689">
    <property type="protein sequence ID" value="MPC18534.1"/>
    <property type="molecule type" value="Genomic_DNA"/>
</dbReference>
<dbReference type="Proteomes" id="UP000324222">
    <property type="component" value="Unassembled WGS sequence"/>
</dbReference>
<dbReference type="PANTHER" id="PTHR10972">
    <property type="entry name" value="OXYSTEROL-BINDING PROTEIN-RELATED"/>
    <property type="match status" value="1"/>
</dbReference>
<dbReference type="Gene3D" id="3.30.70.3490">
    <property type="match status" value="1"/>
</dbReference>
<name>A0A5B7DB12_PORTR</name>
<sequence>MARRSSPSLSSRWRCSVVCQGGPWGISATLLDSMRSFLHRVLRDSAPSLPLKGTEAKGIERMSFACFPLNRRCQVRSAKLECREKNGSPAHVQLASHAGPPPLTSASLLSAAPPVWPLLARPLLVFPLMIQTVMWSYFGSKQRRPSASSVMDYIRRLKPFYGGKKHRISAEVFSPGERKPFLTVDGEWNGAMVAKARDSSESMAFVDTKSMATVKKNVKPIAEQAENESRFMWKEVTAGLKFNQIDEATSAKFALEQRQREEAKHRKENGLTWETKLFDLVADNWVYKYALLNRFRNN</sequence>
<accession>A0A5B7DB12</accession>
<dbReference type="Gene3D" id="2.40.160.120">
    <property type="match status" value="1"/>
</dbReference>
<proteinExistence type="predicted"/>
<protein>
    <submittedName>
        <fullName evidence="1">Oxysterol-binding protein-related protein 9</fullName>
    </submittedName>
</protein>
<evidence type="ECO:0000313" key="2">
    <source>
        <dbReference type="Proteomes" id="UP000324222"/>
    </source>
</evidence>
<dbReference type="GO" id="GO:0005829">
    <property type="term" value="C:cytosol"/>
    <property type="evidence" value="ECO:0007669"/>
    <property type="project" value="TreeGrafter"/>
</dbReference>
<reference evidence="1 2" key="1">
    <citation type="submission" date="2019-05" db="EMBL/GenBank/DDBJ databases">
        <title>Another draft genome of Portunus trituberculatus and its Hox gene families provides insights of decapod evolution.</title>
        <authorList>
            <person name="Jeong J.-H."/>
            <person name="Song I."/>
            <person name="Kim S."/>
            <person name="Choi T."/>
            <person name="Kim D."/>
            <person name="Ryu S."/>
            <person name="Kim W."/>
        </authorList>
    </citation>
    <scope>NUCLEOTIDE SEQUENCE [LARGE SCALE GENOMIC DNA]</scope>
    <source>
        <tissue evidence="1">Muscle</tissue>
    </source>
</reference>
<dbReference type="GO" id="GO:0016020">
    <property type="term" value="C:membrane"/>
    <property type="evidence" value="ECO:0007669"/>
    <property type="project" value="TreeGrafter"/>
</dbReference>
<evidence type="ECO:0000313" key="1">
    <source>
        <dbReference type="EMBL" id="MPC18534.1"/>
    </source>
</evidence>
<dbReference type="GO" id="GO:0032934">
    <property type="term" value="F:sterol binding"/>
    <property type="evidence" value="ECO:0007669"/>
    <property type="project" value="TreeGrafter"/>
</dbReference>
<dbReference type="FunFam" id="3.30.70.3490:FF:000001">
    <property type="entry name" value="Oxysterol-binding protein"/>
    <property type="match status" value="1"/>
</dbReference>
<dbReference type="GO" id="GO:0005794">
    <property type="term" value="C:Golgi apparatus"/>
    <property type="evidence" value="ECO:0007669"/>
    <property type="project" value="TreeGrafter"/>
</dbReference>
<keyword evidence="2" id="KW-1185">Reference proteome</keyword>